<organism evidence="2 3">
    <name type="scientific">Blautia celeris</name>
    <dbReference type="NCBI Taxonomy" id="2763026"/>
    <lineage>
        <taxon>Bacteria</taxon>
        <taxon>Bacillati</taxon>
        <taxon>Bacillota</taxon>
        <taxon>Clostridia</taxon>
        <taxon>Lachnospirales</taxon>
        <taxon>Lachnospiraceae</taxon>
        <taxon>Blautia</taxon>
    </lineage>
</organism>
<gene>
    <name evidence="2" type="ORF">H8S76_02415</name>
</gene>
<reference evidence="2 3" key="1">
    <citation type="submission" date="2020-08" db="EMBL/GenBank/DDBJ databases">
        <title>Genome public.</title>
        <authorList>
            <person name="Liu C."/>
            <person name="Sun Q."/>
        </authorList>
    </citation>
    <scope>NUCLEOTIDE SEQUENCE [LARGE SCALE GENOMIC DNA]</scope>
    <source>
        <strain evidence="2 3">NSJ-34</strain>
    </source>
</reference>
<accession>A0ABR7F9H2</accession>
<name>A0ABR7F9H2_9FIRM</name>
<sequence>MNKKMNRKLIVVCLLVFLLVGTDRSVQASAGIDAENVKTVIEPRNTNIKYSTISLSLSDGTAKCSASVTGYSSNTSHVSIYLYLQKYTGSGWSNVASWSDSANDYTLSMYETTSISSGRYRLKASYYAENENIIKYSSEKVY</sequence>
<evidence type="ECO:0000256" key="1">
    <source>
        <dbReference type="SAM" id="SignalP"/>
    </source>
</evidence>
<proteinExistence type="predicted"/>
<protein>
    <recommendedName>
        <fullName evidence="4">Ig-like domain-containing protein</fullName>
    </recommendedName>
</protein>
<comment type="caution">
    <text evidence="2">The sequence shown here is derived from an EMBL/GenBank/DDBJ whole genome shotgun (WGS) entry which is preliminary data.</text>
</comment>
<dbReference type="EMBL" id="JACOOU010000001">
    <property type="protein sequence ID" value="MBC5671086.1"/>
    <property type="molecule type" value="Genomic_DNA"/>
</dbReference>
<keyword evidence="3" id="KW-1185">Reference proteome</keyword>
<feature type="chain" id="PRO_5046068609" description="Ig-like domain-containing protein" evidence="1">
    <location>
        <begin position="29"/>
        <end position="142"/>
    </location>
</feature>
<dbReference type="RefSeq" id="WP_054350552.1">
    <property type="nucleotide sequence ID" value="NZ_JACOOU010000001.1"/>
</dbReference>
<evidence type="ECO:0008006" key="4">
    <source>
        <dbReference type="Google" id="ProtNLM"/>
    </source>
</evidence>
<evidence type="ECO:0000313" key="2">
    <source>
        <dbReference type="EMBL" id="MBC5671086.1"/>
    </source>
</evidence>
<dbReference type="Proteomes" id="UP000654573">
    <property type="component" value="Unassembled WGS sequence"/>
</dbReference>
<keyword evidence="1" id="KW-0732">Signal</keyword>
<feature type="signal peptide" evidence="1">
    <location>
        <begin position="1"/>
        <end position="28"/>
    </location>
</feature>
<evidence type="ECO:0000313" key="3">
    <source>
        <dbReference type="Proteomes" id="UP000654573"/>
    </source>
</evidence>